<dbReference type="AlphaFoldDB" id="W4Q385"/>
<keyword evidence="2" id="KW-1185">Reference proteome</keyword>
<dbReference type="Pfam" id="PF03646">
    <property type="entry name" value="FlaG"/>
    <property type="match status" value="1"/>
</dbReference>
<evidence type="ECO:0000313" key="1">
    <source>
        <dbReference type="EMBL" id="GAE26536.1"/>
    </source>
</evidence>
<dbReference type="InterPro" id="IPR005186">
    <property type="entry name" value="FlaG"/>
</dbReference>
<organism evidence="1 2">
    <name type="scientific">Halalkalibacter wakoensis JCM 9140</name>
    <dbReference type="NCBI Taxonomy" id="1236970"/>
    <lineage>
        <taxon>Bacteria</taxon>
        <taxon>Bacillati</taxon>
        <taxon>Bacillota</taxon>
        <taxon>Bacilli</taxon>
        <taxon>Bacillales</taxon>
        <taxon>Bacillaceae</taxon>
        <taxon>Halalkalibacter</taxon>
    </lineage>
</organism>
<dbReference type="PANTHER" id="PTHR37166:SF1">
    <property type="entry name" value="PROTEIN FLAG"/>
    <property type="match status" value="1"/>
</dbReference>
<dbReference type="Proteomes" id="UP000018890">
    <property type="component" value="Unassembled WGS sequence"/>
</dbReference>
<keyword evidence="1" id="KW-0282">Flagellum</keyword>
<reference evidence="1" key="1">
    <citation type="journal article" date="2014" name="Genome Announc.">
        <title>Draft Genome Sequences of Three Alkaliphilic Bacillus Strains, Bacillus wakoensis JCM 9140T, Bacillus akibai JCM 9157T, and Bacillus hemicellulosilyticus JCM 9152T.</title>
        <authorList>
            <person name="Yuki M."/>
            <person name="Oshima K."/>
            <person name="Suda W."/>
            <person name="Oshida Y."/>
            <person name="Kitamura K."/>
            <person name="Iida T."/>
            <person name="Hattori M."/>
            <person name="Ohkuma M."/>
        </authorList>
    </citation>
    <scope>NUCLEOTIDE SEQUENCE [LARGE SCALE GENOMIC DNA]</scope>
    <source>
        <strain evidence="1">JCM 9140</strain>
    </source>
</reference>
<dbReference type="STRING" id="1236970.JCM9140_2615"/>
<dbReference type="PANTHER" id="PTHR37166">
    <property type="entry name" value="PROTEIN FLAG"/>
    <property type="match status" value="1"/>
</dbReference>
<accession>W4Q385</accession>
<keyword evidence="1" id="KW-0969">Cilium</keyword>
<gene>
    <name evidence="1" type="ORF">JCM9140_2615</name>
</gene>
<dbReference type="Gene3D" id="3.30.160.170">
    <property type="entry name" value="FlaG-like"/>
    <property type="match status" value="1"/>
</dbReference>
<name>W4Q385_9BACI</name>
<dbReference type="RefSeq" id="WP_052002222.1">
    <property type="nucleotide sequence ID" value="NZ_BAUT01000026.1"/>
</dbReference>
<comment type="caution">
    <text evidence="1">The sequence shown here is derived from an EMBL/GenBank/DDBJ whole genome shotgun (WGS) entry which is preliminary data.</text>
</comment>
<sequence length="125" mass="14286">MDVKGYFHTVTNLLPEKTTSSQVTRAEKVETPTSIIEKGIEQLKTNKAEDYSKEHLTKQVENMNELLETNKTALKFNVHEDLNRLYVQVVSKDTSEIVKEIPPEQFLDMVASMLKHAGLIVDQRV</sequence>
<proteinExistence type="predicted"/>
<dbReference type="InterPro" id="IPR035924">
    <property type="entry name" value="FlaG-like_sf"/>
</dbReference>
<evidence type="ECO:0000313" key="2">
    <source>
        <dbReference type="Proteomes" id="UP000018890"/>
    </source>
</evidence>
<dbReference type="EMBL" id="BAUT01000026">
    <property type="protein sequence ID" value="GAE26536.1"/>
    <property type="molecule type" value="Genomic_DNA"/>
</dbReference>
<dbReference type="OrthoDB" id="9799867at2"/>
<keyword evidence="1" id="KW-0966">Cell projection</keyword>
<dbReference type="SUPFAM" id="SSF160214">
    <property type="entry name" value="FlaG-like"/>
    <property type="match status" value="1"/>
</dbReference>
<protein>
    <submittedName>
        <fullName evidence="1">Flagellar protein</fullName>
    </submittedName>
</protein>